<keyword evidence="9" id="KW-1185">Reference proteome</keyword>
<keyword evidence="10" id="KW-0418">Kinase</keyword>
<reference evidence="10" key="1">
    <citation type="submission" date="2025-08" db="UniProtKB">
        <authorList>
            <consortium name="RefSeq"/>
        </authorList>
    </citation>
    <scope>IDENTIFICATION</scope>
    <source>
        <tissue evidence="10">Whole organism</tissue>
    </source>
</reference>
<dbReference type="GeneID" id="108679373"/>
<feature type="compositionally biased region" description="Gly residues" evidence="7">
    <location>
        <begin position="149"/>
        <end position="162"/>
    </location>
</feature>
<dbReference type="GO" id="GO:0032968">
    <property type="term" value="P:positive regulation of transcription elongation by RNA polymerase II"/>
    <property type="evidence" value="ECO:0007669"/>
    <property type="project" value="TreeGrafter"/>
</dbReference>
<feature type="compositionally biased region" description="Basic and acidic residues" evidence="7">
    <location>
        <begin position="593"/>
        <end position="602"/>
    </location>
</feature>
<evidence type="ECO:0000259" key="8">
    <source>
        <dbReference type="PROSITE" id="PS51980"/>
    </source>
</evidence>
<dbReference type="GO" id="GO:0006368">
    <property type="term" value="P:transcription elongation by RNA polymerase II"/>
    <property type="evidence" value="ECO:0007669"/>
    <property type="project" value="InterPro"/>
</dbReference>
<feature type="compositionally biased region" description="Basic and acidic residues" evidence="7">
    <location>
        <begin position="650"/>
        <end position="676"/>
    </location>
</feature>
<evidence type="ECO:0000256" key="7">
    <source>
        <dbReference type="SAM" id="MobiDB-lite"/>
    </source>
</evidence>
<feature type="compositionally biased region" description="Low complexity" evidence="7">
    <location>
        <begin position="549"/>
        <end position="565"/>
    </location>
</feature>
<dbReference type="OMA" id="CTESAYK"/>
<dbReference type="InterPro" id="IPR019464">
    <property type="entry name" value="ELL_N"/>
</dbReference>
<dbReference type="SUPFAM" id="SSF144292">
    <property type="entry name" value="occludin/ELL-like"/>
    <property type="match status" value="1"/>
</dbReference>
<feature type="compositionally biased region" description="Low complexity" evidence="7">
    <location>
        <begin position="474"/>
        <end position="527"/>
    </location>
</feature>
<keyword evidence="5" id="KW-0539">Nucleus</keyword>
<organism evidence="9 10">
    <name type="scientific">Hyalella azteca</name>
    <name type="common">Amphipod</name>
    <dbReference type="NCBI Taxonomy" id="294128"/>
    <lineage>
        <taxon>Eukaryota</taxon>
        <taxon>Metazoa</taxon>
        <taxon>Ecdysozoa</taxon>
        <taxon>Arthropoda</taxon>
        <taxon>Crustacea</taxon>
        <taxon>Multicrustacea</taxon>
        <taxon>Malacostraca</taxon>
        <taxon>Eumalacostraca</taxon>
        <taxon>Peracarida</taxon>
        <taxon>Amphipoda</taxon>
        <taxon>Senticaudata</taxon>
        <taxon>Talitrida</taxon>
        <taxon>Talitroidea</taxon>
        <taxon>Hyalellidae</taxon>
        <taxon>Hyalella</taxon>
    </lineage>
</organism>
<sequence length="963" mass="104655">MAGSGSGCVAIINNSLANKTVFHVKCTESAYKEIQAHLRDRKHSSSTASISFNKGTGSLVIPGSSASDVKHQFTFSTQSQRDRHSEIKAVTRTPSGSLLCLGTIESTLRVHANADSFNNVKDKLNSVKAHNEQNCIKVVGRDNGSVQRRGGGGGYGGAGGGGAKNQHNGGAEMMYRKNTDLSSYSLTDRAIHILALSNWDKLKLIQRINQEGVTKGDGCRVGPACLQVSTVVGRNMLALHRSYWPQVREDWPFYTDEERVTVKANKLKIQRLEEDENSRSPNDYSPNGGSSSRGVKRAALAVVDPTAKRSRVGGSSRAIYSGTAPAHSSMSYSSQAYAPYSSSTSGIANNNHNNQSSIGKLGGSVKNSSSAALSHNGALSNGQQFSGSNDSQEPHRNSNFSSSNNIASKMNGTSLLKASPGSRSASVSPLGASPVNGNQASPVHPSHLSPKVSASFTHETNGKLVNGKRQSPPNGLLNNTNNVTNNGYSNNNNSHGTNNFSHNNANYNSNSRGMNNNYTNESTHNNTSGISPPQRHQRSLGVGVAGHKNPPSWNSNSTSWNSNSTVHMNGHRNSVAVNGSSPPADAVPSIDCEAIRPSRNEIYKPQGPQPPGGDRWNTSKSPNNPKNHHEQGKSYSQVAKSYPESGKNYEVPKRNNEAGRSRREVEESYPEAEKSYPEGGNVYPEGGNVYPDSGKSEARNPTMEQILKHEKNEDDIQQEINRVTQKYSASVRSVEQRREYSRDFGEFYTEYKSLYKLLKPTNNKLTELKSQLDQAVPGSSEYKKVRTQMEEEYRKVPNEFFEMRARFLVLEGILTFIKAKVSAYDASFTNPSHSTDHRSSSHSTTDHRSSSHSTDHRSSSHSADHRATSENVHMDDTRRPSPPQTSSHVVSKNRPVETHVNGVCGVDDGGVVVKSGAGGDERHQRYSPYEQRSSLSSAPSSLPASRNVHQHRSQHGHVAPAMR</sequence>
<feature type="compositionally biased region" description="Polar residues" evidence="7">
    <location>
        <begin position="347"/>
        <end position="358"/>
    </location>
</feature>
<dbReference type="GO" id="GO:0016301">
    <property type="term" value="F:kinase activity"/>
    <property type="evidence" value="ECO:0007669"/>
    <property type="project" value="UniProtKB-KW"/>
</dbReference>
<dbReference type="Pfam" id="PF07303">
    <property type="entry name" value="Occludin_ELL"/>
    <property type="match status" value="1"/>
</dbReference>
<accession>A0A979FLA6</accession>
<evidence type="ECO:0000256" key="2">
    <source>
        <dbReference type="ARBA" id="ARBA00009171"/>
    </source>
</evidence>
<evidence type="ECO:0000256" key="1">
    <source>
        <dbReference type="ARBA" id="ARBA00004123"/>
    </source>
</evidence>
<feature type="region of interest" description="Disordered" evidence="7">
    <location>
        <begin position="271"/>
        <end position="331"/>
    </location>
</feature>
<dbReference type="PROSITE" id="PS51980">
    <property type="entry name" value="OCEL"/>
    <property type="match status" value="1"/>
</dbReference>
<dbReference type="GO" id="GO:0000987">
    <property type="term" value="F:cis-regulatory region sequence-specific DNA binding"/>
    <property type="evidence" value="ECO:0007669"/>
    <property type="project" value="TreeGrafter"/>
</dbReference>
<dbReference type="InterPro" id="IPR010844">
    <property type="entry name" value="Occludin_ELL"/>
</dbReference>
<feature type="compositionally biased region" description="Low complexity" evidence="7">
    <location>
        <begin position="933"/>
        <end position="945"/>
    </location>
</feature>
<dbReference type="Gene3D" id="1.10.10.2670">
    <property type="entry name" value="E3 ubiquitin-protein ligase"/>
    <property type="match status" value="1"/>
</dbReference>
<name>A0A979FLA6_HYAAZ</name>
<dbReference type="InterPro" id="IPR031176">
    <property type="entry name" value="ELL/occludin"/>
</dbReference>
<comment type="subcellular location">
    <subcellularLocation>
        <location evidence="1">Nucleus</location>
    </subcellularLocation>
</comment>
<dbReference type="SUPFAM" id="SSF46785">
    <property type="entry name" value="Winged helix' DNA-binding domain"/>
    <property type="match status" value="1"/>
</dbReference>
<feature type="compositionally biased region" description="Polar residues" evidence="7">
    <location>
        <begin position="616"/>
        <end position="625"/>
    </location>
</feature>
<evidence type="ECO:0000313" key="9">
    <source>
        <dbReference type="Proteomes" id="UP000694843"/>
    </source>
</evidence>
<keyword evidence="3" id="KW-0805">Transcription regulation</keyword>
<keyword evidence="10" id="KW-0808">Transferase</keyword>
<dbReference type="OrthoDB" id="6284217at2759"/>
<feature type="compositionally biased region" description="Polar residues" evidence="7">
    <location>
        <begin position="571"/>
        <end position="581"/>
    </location>
</feature>
<dbReference type="Proteomes" id="UP000694843">
    <property type="component" value="Unplaced"/>
</dbReference>
<evidence type="ECO:0000256" key="4">
    <source>
        <dbReference type="ARBA" id="ARBA00023163"/>
    </source>
</evidence>
<evidence type="ECO:0000256" key="6">
    <source>
        <dbReference type="PROSITE-ProRule" id="PRU01324"/>
    </source>
</evidence>
<feature type="region of interest" description="Disordered" evidence="7">
    <location>
        <begin position="347"/>
        <end position="685"/>
    </location>
</feature>
<feature type="compositionally biased region" description="Low complexity" evidence="7">
    <location>
        <begin position="900"/>
        <end position="915"/>
    </location>
</feature>
<dbReference type="InterPro" id="IPR036390">
    <property type="entry name" value="WH_DNA-bd_sf"/>
</dbReference>
<protein>
    <submittedName>
        <fullName evidence="10">Probable cyclin-dependent serine/threonine-protein kinase DDB_G0292550</fullName>
    </submittedName>
</protein>
<evidence type="ECO:0000313" key="10">
    <source>
        <dbReference type="RefSeq" id="XP_047737507.1"/>
    </source>
</evidence>
<dbReference type="GO" id="GO:0042795">
    <property type="term" value="P:snRNA transcription by RNA polymerase II"/>
    <property type="evidence" value="ECO:0007669"/>
    <property type="project" value="TreeGrafter"/>
</dbReference>
<dbReference type="PANTHER" id="PTHR23288:SF17">
    <property type="entry name" value="RNA POLYMERASE II ELONGATION FACTOR ELL"/>
    <property type="match status" value="1"/>
</dbReference>
<proteinExistence type="inferred from homology"/>
<feature type="compositionally biased region" description="Basic and acidic residues" evidence="7">
    <location>
        <begin position="834"/>
        <end position="879"/>
    </location>
</feature>
<feature type="compositionally biased region" description="Polar residues" evidence="7">
    <location>
        <begin position="365"/>
        <end position="391"/>
    </location>
</feature>
<dbReference type="InterPro" id="IPR042065">
    <property type="entry name" value="E3_ELL-like"/>
</dbReference>
<feature type="compositionally biased region" description="Polar residues" evidence="7">
    <location>
        <begin position="279"/>
        <end position="293"/>
    </location>
</feature>
<gene>
    <name evidence="10" type="primary">LOC108679373</name>
</gene>
<dbReference type="Gene3D" id="6.10.140.340">
    <property type="match status" value="1"/>
</dbReference>
<dbReference type="PANTHER" id="PTHR23288">
    <property type="entry name" value="OCCLUDIN AND RNA POLYMERASE II ELONGATION FACTOR ELL"/>
    <property type="match status" value="1"/>
</dbReference>
<dbReference type="KEGG" id="hazt:108679373"/>
<comment type="similarity">
    <text evidence="2 6">Belongs to the ELL/occludin family.</text>
</comment>
<feature type="domain" description="OCEL" evidence="8">
    <location>
        <begin position="722"/>
        <end position="829"/>
    </location>
</feature>
<keyword evidence="4" id="KW-0804">Transcription</keyword>
<dbReference type="GO" id="GO:0008023">
    <property type="term" value="C:transcription elongation factor complex"/>
    <property type="evidence" value="ECO:0007669"/>
    <property type="project" value="InterPro"/>
</dbReference>
<feature type="compositionally biased region" description="Polar residues" evidence="7">
    <location>
        <begin position="406"/>
        <end position="427"/>
    </location>
</feature>
<evidence type="ECO:0000256" key="5">
    <source>
        <dbReference type="ARBA" id="ARBA00023242"/>
    </source>
</evidence>
<dbReference type="Pfam" id="PF10390">
    <property type="entry name" value="ELL"/>
    <property type="match status" value="1"/>
</dbReference>
<feature type="region of interest" description="Disordered" evidence="7">
    <location>
        <begin position="142"/>
        <end position="162"/>
    </location>
</feature>
<feature type="region of interest" description="Disordered" evidence="7">
    <location>
        <begin position="829"/>
        <end position="963"/>
    </location>
</feature>
<dbReference type="RefSeq" id="XP_047737507.1">
    <property type="nucleotide sequence ID" value="XM_047881551.1"/>
</dbReference>
<evidence type="ECO:0000256" key="3">
    <source>
        <dbReference type="ARBA" id="ARBA00023015"/>
    </source>
</evidence>
<dbReference type="AlphaFoldDB" id="A0A979FLA6"/>